<dbReference type="HOGENOM" id="CLU_047380_0_0_10"/>
<dbReference type="EMBL" id="HE796683">
    <property type="protein sequence ID" value="CCH03111.1"/>
    <property type="molecule type" value="Genomic_DNA"/>
</dbReference>
<dbReference type="eggNOG" id="COG1656">
    <property type="taxonomic scope" value="Bacteria"/>
</dbReference>
<gene>
    <name evidence="1" type="ORF">FAES_5112</name>
</gene>
<name>I0KG58_9BACT</name>
<dbReference type="KEGG" id="fae:FAES_5112"/>
<dbReference type="RefSeq" id="WP_015334210.1">
    <property type="nucleotide sequence ID" value="NC_020054.1"/>
</dbReference>
<dbReference type="Proteomes" id="UP000011058">
    <property type="component" value="Chromosome"/>
</dbReference>
<evidence type="ECO:0000313" key="1">
    <source>
        <dbReference type="EMBL" id="CCH03111.1"/>
    </source>
</evidence>
<organism evidence="1 2">
    <name type="scientific">Fibrella aestuarina BUZ 2</name>
    <dbReference type="NCBI Taxonomy" id="1166018"/>
    <lineage>
        <taxon>Bacteria</taxon>
        <taxon>Pseudomonadati</taxon>
        <taxon>Bacteroidota</taxon>
        <taxon>Cytophagia</taxon>
        <taxon>Cytophagales</taxon>
        <taxon>Spirosomataceae</taxon>
        <taxon>Fibrella</taxon>
    </lineage>
</organism>
<dbReference type="AlphaFoldDB" id="I0KG58"/>
<protein>
    <submittedName>
        <fullName evidence="1">Uncharacterized protein</fullName>
    </submittedName>
</protein>
<evidence type="ECO:0000313" key="2">
    <source>
        <dbReference type="Proteomes" id="UP000011058"/>
    </source>
</evidence>
<dbReference type="STRING" id="1166018.FAES_5112"/>
<sequence>MTDSEREPALTPQPSATLDCPRCQTTITYYDVTGSYYYGCPNCQTYFKYENDDPPQILRQFDKTTSQPAIALGTEGYLFSLWVRLVGYVVKREAGTLYDWREYYLLLNDGTYRTLSEYHDHWMWSEPTTHTLVAYTSHHAMFEFGKQAAHAGAYVHDRTDNRRYTLFNSYQIELVSVVGEFDYNLLDEAQLTIYEYIQPPTMLIAETVGDTVDWYEARYVEADELEKGFDLDAKTLRPHYGVGAIQPNPTDERWLPTIRIWSLGAVGALVLHLFLAMLNPHPAQVLNQHFSVAKDTATTEGRPTVRSNAFQINGPAHVGVEYVTDLNNHWAEFEAELINQKTGKTYSFTKAVEYYQGVDGGEAWSEGDKADDASLSRIPSGRYFLTIKPYTDEGNLSLDVHVTAGPAPFSNVLVWLLLSGLYPLYLFARGRWFERDRWAQSDYNPNASND</sequence>
<reference evidence="1 2" key="1">
    <citation type="journal article" date="2012" name="J. Bacteriol.">
        <title>Genome Sequence of Fibrella aestuarina BUZ 2T, a Filamentous Marine Bacterium.</title>
        <authorList>
            <person name="Filippini M."/>
            <person name="Qi W."/>
            <person name="Blom J."/>
            <person name="Goesmann A."/>
            <person name="Smits T.H."/>
            <person name="Bagheri H.C."/>
        </authorList>
    </citation>
    <scope>NUCLEOTIDE SEQUENCE [LARGE SCALE GENOMIC DNA]</scope>
    <source>
        <strain evidence="2">BUZ 2T</strain>
    </source>
</reference>
<proteinExistence type="predicted"/>
<keyword evidence="2" id="KW-1185">Reference proteome</keyword>
<accession>I0KG58</accession>
<dbReference type="OrthoDB" id="713199at2"/>